<comment type="caution">
    <text evidence="3">The sequence shown here is derived from an EMBL/GenBank/DDBJ whole genome shotgun (WGS) entry which is preliminary data.</text>
</comment>
<evidence type="ECO:0000256" key="1">
    <source>
        <dbReference type="SAM" id="MobiDB-lite"/>
    </source>
</evidence>
<dbReference type="Proteomes" id="UP000825890">
    <property type="component" value="Unassembled WGS sequence"/>
</dbReference>
<protein>
    <submittedName>
        <fullName evidence="3">Uncharacterized protein</fullName>
    </submittedName>
</protein>
<reference evidence="3 4" key="1">
    <citation type="submission" date="2021-01" db="EMBL/GenBank/DDBJ databases">
        <title>Cercospora kikuchii MAFF 305040 whole genome shotgun sequence.</title>
        <authorList>
            <person name="Kashiwa T."/>
            <person name="Suzuki T."/>
        </authorList>
    </citation>
    <scope>NUCLEOTIDE SEQUENCE [LARGE SCALE GENOMIC DNA]</scope>
    <source>
        <strain evidence="3 4">MAFF 305040</strain>
    </source>
</reference>
<dbReference type="GeneID" id="68297549"/>
<dbReference type="EMBL" id="BOLY01000008">
    <property type="protein sequence ID" value="GIZ48931.1"/>
    <property type="molecule type" value="Genomic_DNA"/>
</dbReference>
<dbReference type="OrthoDB" id="3647556at2759"/>
<feature type="region of interest" description="Disordered" evidence="1">
    <location>
        <begin position="97"/>
        <end position="158"/>
    </location>
</feature>
<keyword evidence="2" id="KW-0472">Membrane</keyword>
<proteinExistence type="predicted"/>
<organism evidence="3 4">
    <name type="scientific">Cercospora kikuchii</name>
    <dbReference type="NCBI Taxonomy" id="84275"/>
    <lineage>
        <taxon>Eukaryota</taxon>
        <taxon>Fungi</taxon>
        <taxon>Dikarya</taxon>
        <taxon>Ascomycota</taxon>
        <taxon>Pezizomycotina</taxon>
        <taxon>Dothideomycetes</taxon>
        <taxon>Dothideomycetidae</taxon>
        <taxon>Mycosphaerellales</taxon>
        <taxon>Mycosphaerellaceae</taxon>
        <taxon>Cercospora</taxon>
    </lineage>
</organism>
<feature type="compositionally biased region" description="Basic residues" evidence="1">
    <location>
        <begin position="100"/>
        <end position="111"/>
    </location>
</feature>
<feature type="transmembrane region" description="Helical" evidence="2">
    <location>
        <begin position="61"/>
        <end position="83"/>
    </location>
</feature>
<keyword evidence="2" id="KW-1133">Transmembrane helix</keyword>
<dbReference type="AlphaFoldDB" id="A0A9P3FIT9"/>
<keyword evidence="4" id="KW-1185">Reference proteome</keyword>
<feature type="compositionally biased region" description="Basic and acidic residues" evidence="1">
    <location>
        <begin position="121"/>
        <end position="146"/>
    </location>
</feature>
<evidence type="ECO:0000256" key="2">
    <source>
        <dbReference type="SAM" id="Phobius"/>
    </source>
</evidence>
<gene>
    <name evidence="3" type="ORF">CKM354_001197400</name>
</gene>
<accession>A0A9P3FIT9</accession>
<evidence type="ECO:0000313" key="3">
    <source>
        <dbReference type="EMBL" id="GIZ48931.1"/>
    </source>
</evidence>
<keyword evidence="2" id="KW-0812">Transmembrane</keyword>
<name>A0A9P3FIT9_9PEZI</name>
<feature type="compositionally biased region" description="Polar residues" evidence="1">
    <location>
        <begin position="149"/>
        <end position="158"/>
    </location>
</feature>
<dbReference type="RefSeq" id="XP_044663418.1">
    <property type="nucleotide sequence ID" value="XM_044807483.1"/>
</dbReference>
<sequence>MSNMYLTPIPLTSWPTNTATTNATMSFPHPTPQIPTSTMPAPELQVSSADTSPGFRPKDDWMFVAACVLLVYCAVSTLLLYFLCGAGCLDGRLNLDPSPHIRRNRRRRRMAQRASQPQPREAMRYWTDDVERAARTQDRRYSRPVEARPTTQQNESTTSVVTMLGQGDEPDVQELQRTLAANGLHLTERQVRSQRRALERIIRNHSLSATNGGSNSVDGIRALSPIGFRLPVRRDISGDDISVEYARELERHREYRYARIRAYELQQNMTPEQRRRLQQTAQIEINMRNIGLI</sequence>
<evidence type="ECO:0000313" key="4">
    <source>
        <dbReference type="Proteomes" id="UP000825890"/>
    </source>
</evidence>